<proteinExistence type="predicted"/>
<reference evidence="6" key="1">
    <citation type="journal article" date="2014" name="Int. J. Syst. Evol. Microbiol.">
        <title>Complete genome sequence of Corynebacterium casei LMG S-19264T (=DSM 44701T), isolated from a smear-ripened cheese.</title>
        <authorList>
            <consortium name="US DOE Joint Genome Institute (JGI-PGF)"/>
            <person name="Walter F."/>
            <person name="Albersmeier A."/>
            <person name="Kalinowski J."/>
            <person name="Ruckert C."/>
        </authorList>
    </citation>
    <scope>NUCLEOTIDE SEQUENCE</scope>
    <source>
        <strain evidence="6">JCM 3091</strain>
    </source>
</reference>
<comment type="subunit">
    <text evidence="2">Interacts with COX5B; this interaction may contribute to localize PYROXD2 to the inner face of the inner mitochondrial membrane.</text>
</comment>
<organism evidence="6 7">
    <name type="scientific">Pilimelia terevasa</name>
    <dbReference type="NCBI Taxonomy" id="53372"/>
    <lineage>
        <taxon>Bacteria</taxon>
        <taxon>Bacillati</taxon>
        <taxon>Actinomycetota</taxon>
        <taxon>Actinomycetes</taxon>
        <taxon>Micromonosporales</taxon>
        <taxon>Micromonosporaceae</taxon>
        <taxon>Pilimelia</taxon>
    </lineage>
</organism>
<dbReference type="Pfam" id="PF01593">
    <property type="entry name" value="Amino_oxidase"/>
    <property type="match status" value="1"/>
</dbReference>
<comment type="caution">
    <text evidence="6">The sequence shown here is derived from an EMBL/GenBank/DDBJ whole genome shotgun (WGS) entry which is preliminary data.</text>
</comment>
<feature type="region of interest" description="Disordered" evidence="4">
    <location>
        <begin position="530"/>
        <end position="555"/>
    </location>
</feature>
<dbReference type="InterPro" id="IPR002937">
    <property type="entry name" value="Amino_oxidase"/>
</dbReference>
<evidence type="ECO:0000256" key="4">
    <source>
        <dbReference type="SAM" id="MobiDB-lite"/>
    </source>
</evidence>
<dbReference type="Gene3D" id="3.50.50.60">
    <property type="entry name" value="FAD/NAD(P)-binding domain"/>
    <property type="match status" value="2"/>
</dbReference>
<sequence>MTADAVVVGAGHNGLVAANLLADAGWDVVVLEATGAPGGAVRSAEVTAPGYLSDLYSSFYPLGYASPVLRGLGLDRYGLAWRHAPDVLAHVLPDDRVAVLHRDVERTAASLEAFAAGDGARWRTAYAQWRPLADRLVAMLMTPFPPVRHGLGLLGALGAGDALRLARRLLLPVHKLGQEMFAGVGGRALLSGCALHTDISPDDAGSGVYGWLLAMLGQQVGWPVPAGGAQMITDALVARLAARGGRVVPHAPVVRIATAHGRALGVRTADGRAWRARRAVLADVPAPALYLDLVGPDALPPRLVEDLTHFRWDGSTVKVDWALRGPVPWRNRDAAGAGTVHLGADVAGLARYAGELSAGELPAHPFLLAGQMTVADPARSPAGTESLWAYTHLPFRTRWDDGEIAVQVARMEAVLERHAPGFGALVAGRYVAGPGRLERENPSLVGGAVGGGTAAAYQQLFLRPVPGLGRADTPVDRLFLASASAHPGGGVHGAPGANAARAALARQRPVAGLAYRAAVRAAHRAVYAGAAPEPPVPSAGRPVEETARPVSVGDR</sequence>
<evidence type="ECO:0000313" key="6">
    <source>
        <dbReference type="EMBL" id="GGK23950.1"/>
    </source>
</evidence>
<feature type="compositionally biased region" description="Basic and acidic residues" evidence="4">
    <location>
        <begin position="542"/>
        <end position="555"/>
    </location>
</feature>
<evidence type="ECO:0000313" key="7">
    <source>
        <dbReference type="Proteomes" id="UP000662200"/>
    </source>
</evidence>
<dbReference type="PANTHER" id="PTHR10668">
    <property type="entry name" value="PHYTOENE DEHYDROGENASE"/>
    <property type="match status" value="1"/>
</dbReference>
<evidence type="ECO:0000256" key="2">
    <source>
        <dbReference type="ARBA" id="ARBA00038825"/>
    </source>
</evidence>
<evidence type="ECO:0000259" key="5">
    <source>
        <dbReference type="Pfam" id="PF01593"/>
    </source>
</evidence>
<dbReference type="GO" id="GO:0016491">
    <property type="term" value="F:oxidoreductase activity"/>
    <property type="evidence" value="ECO:0007669"/>
    <property type="project" value="InterPro"/>
</dbReference>
<dbReference type="AlphaFoldDB" id="A0A8J3BND3"/>
<comment type="function">
    <text evidence="1">Probable oxidoreductase that may play a role as regulator of mitochondrial function.</text>
</comment>
<evidence type="ECO:0000256" key="1">
    <source>
        <dbReference type="ARBA" id="ARBA00037217"/>
    </source>
</evidence>
<feature type="domain" description="Amine oxidase" evidence="5">
    <location>
        <begin position="14"/>
        <end position="349"/>
    </location>
</feature>
<dbReference type="EMBL" id="BMQC01000004">
    <property type="protein sequence ID" value="GGK23950.1"/>
    <property type="molecule type" value="Genomic_DNA"/>
</dbReference>
<name>A0A8J3BND3_9ACTN</name>
<dbReference type="PANTHER" id="PTHR10668:SF105">
    <property type="entry name" value="DEHYDROGENASE-RELATED"/>
    <property type="match status" value="1"/>
</dbReference>
<dbReference type="Proteomes" id="UP000662200">
    <property type="component" value="Unassembled WGS sequence"/>
</dbReference>
<protein>
    <recommendedName>
        <fullName evidence="3">Pyridine nucleotide-disulfide oxidoreductase domain-containing protein 2</fullName>
    </recommendedName>
</protein>
<dbReference type="SUPFAM" id="SSF51905">
    <property type="entry name" value="FAD/NAD(P)-binding domain"/>
    <property type="match status" value="1"/>
</dbReference>
<accession>A0A8J3BND3</accession>
<gene>
    <name evidence="6" type="ORF">GCM10010124_15590</name>
</gene>
<dbReference type="InterPro" id="IPR036188">
    <property type="entry name" value="FAD/NAD-bd_sf"/>
</dbReference>
<evidence type="ECO:0000256" key="3">
    <source>
        <dbReference type="ARBA" id="ARBA00040298"/>
    </source>
</evidence>
<reference evidence="6" key="2">
    <citation type="submission" date="2020-09" db="EMBL/GenBank/DDBJ databases">
        <authorList>
            <person name="Sun Q."/>
            <person name="Ohkuma M."/>
        </authorList>
    </citation>
    <scope>NUCLEOTIDE SEQUENCE</scope>
    <source>
        <strain evidence="6">JCM 3091</strain>
    </source>
</reference>
<keyword evidence="7" id="KW-1185">Reference proteome</keyword>